<organism evidence="7 8">
    <name type="scientific">Mycetocola miduiensis</name>
    <dbReference type="NCBI Taxonomy" id="995034"/>
    <lineage>
        <taxon>Bacteria</taxon>
        <taxon>Bacillati</taxon>
        <taxon>Actinomycetota</taxon>
        <taxon>Actinomycetes</taxon>
        <taxon>Micrococcales</taxon>
        <taxon>Microbacteriaceae</taxon>
        <taxon>Mycetocola</taxon>
    </lineage>
</organism>
<feature type="compositionally biased region" description="Acidic residues" evidence="6">
    <location>
        <begin position="10"/>
        <end position="20"/>
    </location>
</feature>
<evidence type="ECO:0000313" key="7">
    <source>
        <dbReference type="EMBL" id="SFN67344.1"/>
    </source>
</evidence>
<dbReference type="STRING" id="995034.SAMN05216219_1610"/>
<gene>
    <name evidence="3" type="primary">grpE</name>
    <name evidence="7" type="ORF">SAMN05216219_1610</name>
</gene>
<dbReference type="InterPro" id="IPR013805">
    <property type="entry name" value="GrpE_CC"/>
</dbReference>
<comment type="subunit">
    <text evidence="3">Homodimer.</text>
</comment>
<dbReference type="EMBL" id="FOVM01000004">
    <property type="protein sequence ID" value="SFN67344.1"/>
    <property type="molecule type" value="Genomic_DNA"/>
</dbReference>
<dbReference type="PRINTS" id="PR00773">
    <property type="entry name" value="GRPEPROTEIN"/>
</dbReference>
<dbReference type="GO" id="GO:0051087">
    <property type="term" value="F:protein-folding chaperone binding"/>
    <property type="evidence" value="ECO:0007669"/>
    <property type="project" value="InterPro"/>
</dbReference>
<dbReference type="InterPro" id="IPR009012">
    <property type="entry name" value="GrpE_head"/>
</dbReference>
<dbReference type="GO" id="GO:0000774">
    <property type="term" value="F:adenyl-nucleotide exchange factor activity"/>
    <property type="evidence" value="ECO:0007669"/>
    <property type="project" value="InterPro"/>
</dbReference>
<evidence type="ECO:0000256" key="5">
    <source>
        <dbReference type="RuleBase" id="RU004478"/>
    </source>
</evidence>
<sequence>MTDKNPTPDNGDEVQPVDEGSEARASDPESQVDSELPETTEDELTVQDILDAAQADGLDEDLGERLADAEPEHEHLVDLKRVTAEYANYRRRTEANREVERERVTGDVAKLLLPVLDDLDRAEKHGDLEGDAPFATIAAKLRASVEKIGLVPFGAKGDPFDHNIHEAVFQQPSPDVEAETVIDVVETGYLIGSTMLRAAKVVVAVPAE</sequence>
<evidence type="ECO:0000256" key="2">
    <source>
        <dbReference type="ARBA" id="ARBA00023186"/>
    </source>
</evidence>
<keyword evidence="3" id="KW-0963">Cytoplasm</keyword>
<dbReference type="OrthoDB" id="5191115at2"/>
<dbReference type="Gene3D" id="2.30.22.10">
    <property type="entry name" value="Head domain of nucleotide exchange factor GrpE"/>
    <property type="match status" value="1"/>
</dbReference>
<dbReference type="HAMAP" id="MF_01151">
    <property type="entry name" value="GrpE"/>
    <property type="match status" value="1"/>
</dbReference>
<dbReference type="Pfam" id="PF01025">
    <property type="entry name" value="GrpE"/>
    <property type="match status" value="1"/>
</dbReference>
<dbReference type="SUPFAM" id="SSF58014">
    <property type="entry name" value="Coiled-coil domain of nucleotide exchange factor GrpE"/>
    <property type="match status" value="1"/>
</dbReference>
<dbReference type="Proteomes" id="UP000198867">
    <property type="component" value="Unassembled WGS sequence"/>
</dbReference>
<feature type="compositionally biased region" description="Acidic residues" evidence="6">
    <location>
        <begin position="30"/>
        <end position="45"/>
    </location>
</feature>
<evidence type="ECO:0000256" key="4">
    <source>
        <dbReference type="RuleBase" id="RU000639"/>
    </source>
</evidence>
<dbReference type="RefSeq" id="WP_090710382.1">
    <property type="nucleotide sequence ID" value="NZ_FOVM01000004.1"/>
</dbReference>
<evidence type="ECO:0000313" key="8">
    <source>
        <dbReference type="Proteomes" id="UP000198867"/>
    </source>
</evidence>
<dbReference type="GO" id="GO:0051082">
    <property type="term" value="F:unfolded protein binding"/>
    <property type="evidence" value="ECO:0007669"/>
    <property type="project" value="TreeGrafter"/>
</dbReference>
<comment type="similarity">
    <text evidence="1 3 5">Belongs to the GrpE family.</text>
</comment>
<evidence type="ECO:0000256" key="3">
    <source>
        <dbReference type="HAMAP-Rule" id="MF_01151"/>
    </source>
</evidence>
<keyword evidence="3 4" id="KW-0346">Stress response</keyword>
<dbReference type="SUPFAM" id="SSF51064">
    <property type="entry name" value="Head domain of nucleotide exchange factor GrpE"/>
    <property type="match status" value="1"/>
</dbReference>
<name>A0A1I5AY24_9MICO</name>
<protein>
    <recommendedName>
        <fullName evidence="3 4">Protein GrpE</fullName>
    </recommendedName>
    <alternativeName>
        <fullName evidence="3">HSP-70 cofactor</fullName>
    </alternativeName>
</protein>
<accession>A0A1I5AY24</accession>
<dbReference type="PROSITE" id="PS01071">
    <property type="entry name" value="GRPE"/>
    <property type="match status" value="1"/>
</dbReference>
<feature type="region of interest" description="Disordered" evidence="6">
    <location>
        <begin position="1"/>
        <end position="62"/>
    </location>
</feature>
<comment type="subcellular location">
    <subcellularLocation>
        <location evidence="3">Cytoplasm</location>
    </subcellularLocation>
</comment>
<evidence type="ECO:0000256" key="1">
    <source>
        <dbReference type="ARBA" id="ARBA00009054"/>
    </source>
</evidence>
<comment type="function">
    <text evidence="3 4">Participates actively in the response to hyperosmotic and heat shock by preventing the aggregation of stress-denatured proteins, in association with DnaK and GrpE. It is the nucleotide exchange factor for DnaK and may function as a thermosensor. Unfolded proteins bind initially to DnaJ; upon interaction with the DnaJ-bound protein, DnaK hydrolyzes its bound ATP, resulting in the formation of a stable complex. GrpE releases ADP from DnaK; ATP binding to DnaK triggers the release of the substrate protein, thus completing the reaction cycle. Several rounds of ATP-dependent interactions between DnaJ, DnaK and GrpE are required for fully efficient folding.</text>
</comment>
<dbReference type="PANTHER" id="PTHR21237:SF23">
    <property type="entry name" value="GRPE PROTEIN HOMOLOG, MITOCHONDRIAL"/>
    <property type="match status" value="1"/>
</dbReference>
<keyword evidence="8" id="KW-1185">Reference proteome</keyword>
<dbReference type="AlphaFoldDB" id="A0A1I5AY24"/>
<dbReference type="GO" id="GO:0042803">
    <property type="term" value="F:protein homodimerization activity"/>
    <property type="evidence" value="ECO:0007669"/>
    <property type="project" value="InterPro"/>
</dbReference>
<evidence type="ECO:0000256" key="6">
    <source>
        <dbReference type="SAM" id="MobiDB-lite"/>
    </source>
</evidence>
<dbReference type="GO" id="GO:0005737">
    <property type="term" value="C:cytoplasm"/>
    <property type="evidence" value="ECO:0007669"/>
    <property type="project" value="UniProtKB-SubCell"/>
</dbReference>
<reference evidence="8" key="1">
    <citation type="submission" date="2016-10" db="EMBL/GenBank/DDBJ databases">
        <authorList>
            <person name="Varghese N."/>
            <person name="Submissions S."/>
        </authorList>
    </citation>
    <scope>NUCLEOTIDE SEQUENCE [LARGE SCALE GENOMIC DNA]</scope>
    <source>
        <strain evidence="8">CGMCC 1.11101</strain>
    </source>
</reference>
<dbReference type="GO" id="GO:0006457">
    <property type="term" value="P:protein folding"/>
    <property type="evidence" value="ECO:0007669"/>
    <property type="project" value="InterPro"/>
</dbReference>
<dbReference type="Gene3D" id="3.90.20.20">
    <property type="match status" value="1"/>
</dbReference>
<dbReference type="InterPro" id="IPR000740">
    <property type="entry name" value="GrpE"/>
</dbReference>
<proteinExistence type="inferred from homology"/>
<keyword evidence="2 3" id="KW-0143">Chaperone</keyword>
<dbReference type="PANTHER" id="PTHR21237">
    <property type="entry name" value="GRPE PROTEIN"/>
    <property type="match status" value="1"/>
</dbReference>